<organism evidence="2 3">
    <name type="scientific">Murinocardiopsis flavida</name>
    <dbReference type="NCBI Taxonomy" id="645275"/>
    <lineage>
        <taxon>Bacteria</taxon>
        <taxon>Bacillati</taxon>
        <taxon>Actinomycetota</taxon>
        <taxon>Actinomycetes</taxon>
        <taxon>Streptosporangiales</taxon>
        <taxon>Nocardiopsidaceae</taxon>
        <taxon>Murinocardiopsis</taxon>
    </lineage>
</organism>
<dbReference type="PROSITE" id="PS50943">
    <property type="entry name" value="HTH_CROC1"/>
    <property type="match status" value="1"/>
</dbReference>
<protein>
    <submittedName>
        <fullName evidence="2">Helix-turn-helix protein</fullName>
    </submittedName>
</protein>
<dbReference type="InterPro" id="IPR001387">
    <property type="entry name" value="Cro/C1-type_HTH"/>
</dbReference>
<dbReference type="EMBL" id="PYGA01000026">
    <property type="protein sequence ID" value="PSK89405.1"/>
    <property type="molecule type" value="Genomic_DNA"/>
</dbReference>
<dbReference type="SUPFAM" id="SSF47413">
    <property type="entry name" value="lambda repressor-like DNA-binding domains"/>
    <property type="match status" value="1"/>
</dbReference>
<evidence type="ECO:0000313" key="3">
    <source>
        <dbReference type="Proteomes" id="UP000240542"/>
    </source>
</evidence>
<evidence type="ECO:0000259" key="1">
    <source>
        <dbReference type="PROSITE" id="PS50943"/>
    </source>
</evidence>
<keyword evidence="3" id="KW-1185">Reference proteome</keyword>
<dbReference type="OrthoDB" id="5177725at2"/>
<dbReference type="InterPro" id="IPR043917">
    <property type="entry name" value="DUF5753"/>
</dbReference>
<dbReference type="Pfam" id="PF19054">
    <property type="entry name" value="DUF5753"/>
    <property type="match status" value="1"/>
</dbReference>
<dbReference type="SMART" id="SM00530">
    <property type="entry name" value="HTH_XRE"/>
    <property type="match status" value="1"/>
</dbReference>
<gene>
    <name evidence="2" type="ORF">CLV63_12641</name>
</gene>
<accession>A0A2P8CWR3</accession>
<feature type="domain" description="HTH cro/C1-type" evidence="1">
    <location>
        <begin position="20"/>
        <end position="75"/>
    </location>
</feature>
<comment type="caution">
    <text evidence="2">The sequence shown here is derived from an EMBL/GenBank/DDBJ whole genome shotgun (WGS) entry which is preliminary data.</text>
</comment>
<evidence type="ECO:0000313" key="2">
    <source>
        <dbReference type="EMBL" id="PSK89405.1"/>
    </source>
</evidence>
<dbReference type="Proteomes" id="UP000240542">
    <property type="component" value="Unassembled WGS sequence"/>
</dbReference>
<dbReference type="CDD" id="cd00093">
    <property type="entry name" value="HTH_XRE"/>
    <property type="match status" value="1"/>
</dbReference>
<proteinExistence type="predicted"/>
<dbReference type="AlphaFoldDB" id="A0A2P8CWR3"/>
<sequence>MAAKQPSLPTVGKRQLARELRRSREAAKFTLDQVADELDWAKTKVHNYEHGRWTRGNLTDLRALLDLYGIHEPERRASLENLMRDAKRRGWWSAFGDAFDGSLPAFEDEATQMSSYEPVFIPGLLQKREYATSLMNAYAFLAPDDIERKVEARMRRQEILNRQSPPIVSFVIEEAAVQRMIGIPKVFGPQVQHLIDLAQNASHVSIQVMPLRSGLHGALGSSFVILDFAGDYDLSIVHTETATRSGYLENKEEVALHRTMFTHACGSALSQEDSSALLTGLLQQHT</sequence>
<dbReference type="GO" id="GO:0003677">
    <property type="term" value="F:DNA binding"/>
    <property type="evidence" value="ECO:0007669"/>
    <property type="project" value="InterPro"/>
</dbReference>
<dbReference type="InterPro" id="IPR010982">
    <property type="entry name" value="Lambda_DNA-bd_dom_sf"/>
</dbReference>
<dbReference type="RefSeq" id="WP_106586182.1">
    <property type="nucleotide sequence ID" value="NZ_PYGA01000026.1"/>
</dbReference>
<dbReference type="Pfam" id="PF13560">
    <property type="entry name" value="HTH_31"/>
    <property type="match status" value="1"/>
</dbReference>
<reference evidence="2 3" key="1">
    <citation type="submission" date="2018-03" db="EMBL/GenBank/DDBJ databases">
        <title>Genomic Encyclopedia of Archaeal and Bacterial Type Strains, Phase II (KMG-II): from individual species to whole genera.</title>
        <authorList>
            <person name="Goeker M."/>
        </authorList>
    </citation>
    <scope>NUCLEOTIDE SEQUENCE [LARGE SCALE GENOMIC DNA]</scope>
    <source>
        <strain evidence="2 3">DSM 45312</strain>
    </source>
</reference>
<dbReference type="Gene3D" id="1.10.260.40">
    <property type="entry name" value="lambda repressor-like DNA-binding domains"/>
    <property type="match status" value="1"/>
</dbReference>
<name>A0A2P8CWR3_9ACTN</name>